<dbReference type="CDD" id="cd06558">
    <property type="entry name" value="crotonase-like"/>
    <property type="match status" value="1"/>
</dbReference>
<organism evidence="4">
    <name type="scientific">freshwater metagenome</name>
    <dbReference type="NCBI Taxonomy" id="449393"/>
    <lineage>
        <taxon>unclassified sequences</taxon>
        <taxon>metagenomes</taxon>
        <taxon>ecological metagenomes</taxon>
    </lineage>
</organism>
<evidence type="ECO:0000313" key="4">
    <source>
        <dbReference type="EMBL" id="CAB4859123.1"/>
    </source>
</evidence>
<dbReference type="Pfam" id="PF00378">
    <property type="entry name" value="ECH_1"/>
    <property type="match status" value="1"/>
</dbReference>
<dbReference type="PANTHER" id="PTHR43684:SF1">
    <property type="entry name" value="ENOYL-COA DELTA ISOMERASE 2"/>
    <property type="match status" value="1"/>
</dbReference>
<dbReference type="SUPFAM" id="SSF52096">
    <property type="entry name" value="ClpP/crotonase"/>
    <property type="match status" value="1"/>
</dbReference>
<dbReference type="AlphaFoldDB" id="A0A6J7CVQ2"/>
<gene>
    <name evidence="4" type="ORF">UFOPK3376_00156</name>
</gene>
<accession>A0A6J7CVQ2</accession>
<dbReference type="InterPro" id="IPR051053">
    <property type="entry name" value="ECH/Chromodomain_protein"/>
</dbReference>
<proteinExistence type="predicted"/>
<evidence type="ECO:0000256" key="1">
    <source>
        <dbReference type="ARBA" id="ARBA00004275"/>
    </source>
</evidence>
<dbReference type="Gene3D" id="3.90.226.10">
    <property type="entry name" value="2-enoyl-CoA Hydratase, Chain A, domain 1"/>
    <property type="match status" value="1"/>
</dbReference>
<evidence type="ECO:0000256" key="3">
    <source>
        <dbReference type="ARBA" id="ARBA00023235"/>
    </source>
</evidence>
<comment type="subcellular location">
    <subcellularLocation>
        <location evidence="1">Peroxisome</location>
    </subcellularLocation>
</comment>
<protein>
    <submittedName>
        <fullName evidence="4">Unannotated protein</fullName>
    </submittedName>
</protein>
<dbReference type="EMBL" id="CAFBLP010000002">
    <property type="protein sequence ID" value="CAB4859123.1"/>
    <property type="molecule type" value="Genomic_DNA"/>
</dbReference>
<evidence type="ECO:0000256" key="2">
    <source>
        <dbReference type="ARBA" id="ARBA00023140"/>
    </source>
</evidence>
<dbReference type="InterPro" id="IPR001753">
    <property type="entry name" value="Enoyl-CoA_hydra/iso"/>
</dbReference>
<dbReference type="InterPro" id="IPR029045">
    <property type="entry name" value="ClpP/crotonase-like_dom_sf"/>
</dbReference>
<sequence>MIKLRDEGRIRVLTLDRPEVRNAFNEALYDAATDALIAAATDPGIAVVVITGAGQAFSSGADLMDMAQRNSGSFVNGRHGFPGFVDQLIAFPKPLLCAVNGLALGIGATMLALADLVFISSEARVRCPFTRLGVAPEAASSVTFPRLLGRQNATWALMSSEWLSAAECVQMGLAWRECAPDQLLAETMRHAAVLASKPINSLVECKRTIVEPMLAELAAARERENDAFMVLLGGPANTEALMAFAERREPDFTMIDDSPILR</sequence>
<name>A0A6J7CVQ2_9ZZZZ</name>
<keyword evidence="2" id="KW-0576">Peroxisome</keyword>
<dbReference type="PANTHER" id="PTHR43684">
    <property type="match status" value="1"/>
</dbReference>
<keyword evidence="3" id="KW-0413">Isomerase</keyword>
<reference evidence="4" key="1">
    <citation type="submission" date="2020-05" db="EMBL/GenBank/DDBJ databases">
        <authorList>
            <person name="Chiriac C."/>
            <person name="Salcher M."/>
            <person name="Ghai R."/>
            <person name="Kavagutti S V."/>
        </authorList>
    </citation>
    <scope>NUCLEOTIDE SEQUENCE</scope>
</reference>
<dbReference type="GO" id="GO:0005777">
    <property type="term" value="C:peroxisome"/>
    <property type="evidence" value="ECO:0007669"/>
    <property type="project" value="UniProtKB-SubCell"/>
</dbReference>
<dbReference type="GO" id="GO:0004165">
    <property type="term" value="F:delta(3)-delta(2)-enoyl-CoA isomerase activity"/>
    <property type="evidence" value="ECO:0007669"/>
    <property type="project" value="UniProtKB-ARBA"/>
</dbReference>